<dbReference type="InterPro" id="IPR002469">
    <property type="entry name" value="Peptidase_S9B_N"/>
</dbReference>
<accession>A0AAD7ZS20</accession>
<keyword evidence="7" id="KW-1185">Reference proteome</keyword>
<keyword evidence="2" id="KW-0325">Glycoprotein</keyword>
<name>A0AAD7ZS20_DIPPU</name>
<dbReference type="Pfam" id="PF00326">
    <property type="entry name" value="Peptidase_S9"/>
    <property type="match status" value="1"/>
</dbReference>
<evidence type="ECO:0000313" key="7">
    <source>
        <dbReference type="Proteomes" id="UP001233999"/>
    </source>
</evidence>
<dbReference type="Gene3D" id="3.40.50.1820">
    <property type="entry name" value="alpha/beta hydrolase"/>
    <property type="match status" value="1"/>
</dbReference>
<reference evidence="6" key="2">
    <citation type="submission" date="2023-05" db="EMBL/GenBank/DDBJ databases">
        <authorList>
            <person name="Fouks B."/>
        </authorList>
    </citation>
    <scope>NUCLEOTIDE SEQUENCE</scope>
    <source>
        <strain evidence="6">Stay&amp;Tobe</strain>
        <tissue evidence="6">Testes</tissue>
    </source>
</reference>
<dbReference type="GO" id="GO:0008236">
    <property type="term" value="F:serine-type peptidase activity"/>
    <property type="evidence" value="ECO:0007669"/>
    <property type="project" value="InterPro"/>
</dbReference>
<dbReference type="Gene3D" id="2.140.10.30">
    <property type="entry name" value="Dipeptidylpeptidase IV, N-terminal domain"/>
    <property type="match status" value="1"/>
</dbReference>
<protein>
    <recommendedName>
        <fullName evidence="3">Venom dipeptidyl peptidase 4</fullName>
    </recommendedName>
</protein>
<gene>
    <name evidence="6" type="ORF">L9F63_002551</name>
</gene>
<evidence type="ECO:0000313" key="6">
    <source>
        <dbReference type="EMBL" id="KAJ9585651.1"/>
    </source>
</evidence>
<evidence type="ECO:0000256" key="2">
    <source>
        <dbReference type="ARBA" id="ARBA00023180"/>
    </source>
</evidence>
<dbReference type="GO" id="GO:0008239">
    <property type="term" value="F:dipeptidyl-peptidase activity"/>
    <property type="evidence" value="ECO:0007669"/>
    <property type="project" value="TreeGrafter"/>
</dbReference>
<dbReference type="Pfam" id="PF00930">
    <property type="entry name" value="DPPIV_N"/>
    <property type="match status" value="1"/>
</dbReference>
<dbReference type="FunFam" id="3.40.50.1820:FF:000003">
    <property type="entry name" value="Dipeptidyl peptidase 4"/>
    <property type="match status" value="1"/>
</dbReference>
<dbReference type="InterPro" id="IPR050278">
    <property type="entry name" value="Serine_Prot_S9B/DPPIV"/>
</dbReference>
<dbReference type="AlphaFoldDB" id="A0AAD7ZS20"/>
<organism evidence="6 7">
    <name type="scientific">Diploptera punctata</name>
    <name type="common">Pacific beetle cockroach</name>
    <dbReference type="NCBI Taxonomy" id="6984"/>
    <lineage>
        <taxon>Eukaryota</taxon>
        <taxon>Metazoa</taxon>
        <taxon>Ecdysozoa</taxon>
        <taxon>Arthropoda</taxon>
        <taxon>Hexapoda</taxon>
        <taxon>Insecta</taxon>
        <taxon>Pterygota</taxon>
        <taxon>Neoptera</taxon>
        <taxon>Polyneoptera</taxon>
        <taxon>Dictyoptera</taxon>
        <taxon>Blattodea</taxon>
        <taxon>Blaberoidea</taxon>
        <taxon>Blaberidae</taxon>
        <taxon>Diplopterinae</taxon>
        <taxon>Diploptera</taxon>
    </lineage>
</organism>
<dbReference type="GO" id="GO:0005886">
    <property type="term" value="C:plasma membrane"/>
    <property type="evidence" value="ECO:0007669"/>
    <property type="project" value="TreeGrafter"/>
</dbReference>
<sequence>MVLALISGLEARSTMRAEKPAMRNSRAFGLEEILMGEFSSRGFSANWISGTEFLYTDRETGNVMKYDVESKSNDLFVERAILEEYQATSYELSHDRNFLLMGYDTLSGFRHSTASRFVLYDLVNKLYHDIEDKNHLQLVRLQPNGNGLVYVYDNDIYFLRTLGSDGKTRLTYTGVPGIIYNGVPDWVYEEEVLGSGSALWFSANGESLAYASFDDTEVATESYVEYGNPGDLNSQYSQTHNIKYPKPGTRNPAVTLHVIDLVNVQPEYHNELPFPPNNDNLILFAVTWTTPTEIAAVWTNRIQNSALTRIYTARTGVYDDVHRKTEYEGWLDVVTPLFDYYGQKYVTILPQPQGDAGNYRQLTLVEVSTGIEYAMSRGRSVVTAIYGWDYLNNIVYFQSTLEDQPSQRHVFSVAGDGSTDPICLSCNVVSPEGNTCKYAYASFSNDMSHMALTCSGPDPIYVMLFRNTDHTSEMWENNQALRTKLLERDLPETVDTDVQVESGYTAKARLWLPPGMDKSGATKYPMLVYVYGGPNSVQISDSFTLGFGAYLTTNRSIIYALIDGRGSGLKGDTMKFSIYKKLGTYEVLDQIAVTMSLQARYRYIDRTRTAIWGWSYGGYATAMAMARDSLNVFKCGAAVAPVTSWIYYDTIYTERYMGLPTEEDNLKGYDNADVTRLVTGFRGKQFYLLHGNADDNVHYIQAMMLSRALEVSNILFRQQSYPDENHSLGSVLLHVYGSMDQFWTQCFDLFKTVPASSFLFYES</sequence>
<comment type="similarity">
    <text evidence="1">Belongs to the peptidase S9B family. DPPIV subfamily.</text>
</comment>
<evidence type="ECO:0000259" key="4">
    <source>
        <dbReference type="Pfam" id="PF00326"/>
    </source>
</evidence>
<dbReference type="SUPFAM" id="SSF82171">
    <property type="entry name" value="DPP6 N-terminal domain-like"/>
    <property type="match status" value="1"/>
</dbReference>
<dbReference type="SUPFAM" id="SSF53474">
    <property type="entry name" value="alpha/beta-Hydrolases"/>
    <property type="match status" value="1"/>
</dbReference>
<comment type="caution">
    <text evidence="6">The sequence shown here is derived from an EMBL/GenBank/DDBJ whole genome shotgun (WGS) entry which is preliminary data.</text>
</comment>
<dbReference type="InterPro" id="IPR029058">
    <property type="entry name" value="AB_hydrolase_fold"/>
</dbReference>
<feature type="domain" description="Dipeptidylpeptidase IV N-terminal" evidence="5">
    <location>
        <begin position="93"/>
        <end position="458"/>
    </location>
</feature>
<feature type="domain" description="Peptidase S9 prolyl oligopeptidase catalytic" evidence="4">
    <location>
        <begin position="548"/>
        <end position="748"/>
    </location>
</feature>
<dbReference type="EMBL" id="JASPKZ010007254">
    <property type="protein sequence ID" value="KAJ9585651.1"/>
    <property type="molecule type" value="Genomic_DNA"/>
</dbReference>
<dbReference type="Proteomes" id="UP001233999">
    <property type="component" value="Unassembled WGS sequence"/>
</dbReference>
<proteinExistence type="inferred from homology"/>
<dbReference type="PANTHER" id="PTHR11731:SF154">
    <property type="entry name" value="VENOM DIPEPTIDYL PEPTIDASE 4-LIKE PROTEIN"/>
    <property type="match status" value="1"/>
</dbReference>
<evidence type="ECO:0000256" key="1">
    <source>
        <dbReference type="ARBA" id="ARBA00010036"/>
    </source>
</evidence>
<evidence type="ECO:0000259" key="5">
    <source>
        <dbReference type="Pfam" id="PF00930"/>
    </source>
</evidence>
<evidence type="ECO:0000256" key="3">
    <source>
        <dbReference type="ARBA" id="ARBA00072929"/>
    </source>
</evidence>
<dbReference type="InterPro" id="IPR001375">
    <property type="entry name" value="Peptidase_S9_cat"/>
</dbReference>
<reference evidence="6" key="1">
    <citation type="journal article" date="2023" name="IScience">
        <title>Live-bearing cockroach genome reveals convergent evolutionary mechanisms linked to viviparity in insects and beyond.</title>
        <authorList>
            <person name="Fouks B."/>
            <person name="Harrison M.C."/>
            <person name="Mikhailova A.A."/>
            <person name="Marchal E."/>
            <person name="English S."/>
            <person name="Carruthers M."/>
            <person name="Jennings E.C."/>
            <person name="Chiamaka E.L."/>
            <person name="Frigard R.A."/>
            <person name="Pippel M."/>
            <person name="Attardo G.M."/>
            <person name="Benoit J.B."/>
            <person name="Bornberg-Bauer E."/>
            <person name="Tobe S.S."/>
        </authorList>
    </citation>
    <scope>NUCLEOTIDE SEQUENCE</scope>
    <source>
        <strain evidence="6">Stay&amp;Tobe</strain>
    </source>
</reference>
<dbReference type="GO" id="GO:0006508">
    <property type="term" value="P:proteolysis"/>
    <property type="evidence" value="ECO:0007669"/>
    <property type="project" value="InterPro"/>
</dbReference>
<feature type="non-terminal residue" evidence="6">
    <location>
        <position position="763"/>
    </location>
</feature>
<dbReference type="PANTHER" id="PTHR11731">
    <property type="entry name" value="PROTEASE FAMILY S9B,C DIPEPTIDYL-PEPTIDASE IV-RELATED"/>
    <property type="match status" value="1"/>
</dbReference>